<dbReference type="EMBL" id="MDZC01000023">
    <property type="protein sequence ID" value="OGX88010.1"/>
    <property type="molecule type" value="Genomic_DNA"/>
</dbReference>
<dbReference type="RefSeq" id="WP_070732796.1">
    <property type="nucleotide sequence ID" value="NZ_MDZC01000023.1"/>
</dbReference>
<feature type="compositionally biased region" description="Basic and acidic residues" evidence="1">
    <location>
        <begin position="299"/>
        <end position="312"/>
    </location>
</feature>
<feature type="region of interest" description="Disordered" evidence="1">
    <location>
        <begin position="290"/>
        <end position="326"/>
    </location>
</feature>
<gene>
    <name evidence="2" type="ORF">BEN48_10625</name>
</gene>
<comment type="caution">
    <text evidence="2">The sequence shown here is derived from an EMBL/GenBank/DDBJ whole genome shotgun (WGS) entry which is preliminary data.</text>
</comment>
<evidence type="ECO:0000313" key="2">
    <source>
        <dbReference type="EMBL" id="OGX88010.1"/>
    </source>
</evidence>
<dbReference type="CDD" id="cd10981">
    <property type="entry name" value="ZnPC_S1P1"/>
    <property type="match status" value="1"/>
</dbReference>
<dbReference type="AlphaFoldDB" id="A0A1G1TAW1"/>
<dbReference type="Proteomes" id="UP000177791">
    <property type="component" value="Unassembled WGS sequence"/>
</dbReference>
<organism evidence="2 3">
    <name type="scientific">Hymenobacter glacialis</name>
    <dbReference type="NCBI Taxonomy" id="1908236"/>
    <lineage>
        <taxon>Bacteria</taxon>
        <taxon>Pseudomonadati</taxon>
        <taxon>Bacteroidota</taxon>
        <taxon>Cytophagia</taxon>
        <taxon>Cytophagales</taxon>
        <taxon>Hymenobacteraceae</taxon>
        <taxon>Hymenobacter</taxon>
    </lineage>
</organism>
<accession>A0A1G1TAW1</accession>
<dbReference type="Gene3D" id="1.10.575.10">
    <property type="entry name" value="P1 Nuclease"/>
    <property type="match status" value="1"/>
</dbReference>
<reference evidence="2 3" key="1">
    <citation type="submission" date="2016-08" db="EMBL/GenBank/DDBJ databases">
        <title>Hymenobacter coccineus sp. nov., Hymenobacter lapidarius sp. nov. and Hymenobacter glacialis sp. nov., isolated from Antarctic soil.</title>
        <authorList>
            <person name="Sedlacek I."/>
            <person name="Kralova S."/>
            <person name="Kyrova K."/>
            <person name="Maslanova I."/>
            <person name="Stankova E."/>
            <person name="Vrbovska V."/>
            <person name="Nemec M."/>
            <person name="Bartak M."/>
            <person name="Svec P."/>
            <person name="Busse H.-J."/>
            <person name="Pantucek R."/>
        </authorList>
    </citation>
    <scope>NUCLEOTIDE SEQUENCE [LARGE SCALE GENOMIC DNA]</scope>
    <source>
        <strain evidence="2 3">CCM 8648</strain>
    </source>
</reference>
<proteinExistence type="predicted"/>
<keyword evidence="3" id="KW-1185">Reference proteome</keyword>
<dbReference type="GO" id="GO:0016788">
    <property type="term" value="F:hydrolase activity, acting on ester bonds"/>
    <property type="evidence" value="ECO:0007669"/>
    <property type="project" value="InterPro"/>
</dbReference>
<evidence type="ECO:0000313" key="3">
    <source>
        <dbReference type="Proteomes" id="UP000177791"/>
    </source>
</evidence>
<sequence length="326" mass="36984">MKRALSLLLLGLFLLFVTTRQAQAWGFFGHRLLNRLAVYTLPPGMVGFYKANIDYITANATRPDSRRTVVPGEAPKHFLDVDRYGDSAGYKMPRRYADAIARYTEDSLLQHGTVPWNVVAMKNQLTAAFTARDTDRILRLSADMGHYIADACVPLHTTRNYNGQFTNQRGIHGLWESRLPELLSSDYDLFSGKAKYLDNPSDAIWGAVIRSHAAVDSVLRFERELTAQYAQDQKFGYEQRGTQTIRTYSREFSRAYHARLNGQVERQMRYAAALIGNFWYTCWVDGGSPDLSKMPRTPSETEKQRLDREAKETAATPVTTAPGHDE</sequence>
<protein>
    <submittedName>
        <fullName evidence="2">S1/P1 Nuclease</fullName>
    </submittedName>
</protein>
<name>A0A1G1TAW1_9BACT</name>
<evidence type="ECO:0000256" key="1">
    <source>
        <dbReference type="SAM" id="MobiDB-lite"/>
    </source>
</evidence>
<dbReference type="SUPFAM" id="SSF48537">
    <property type="entry name" value="Phospholipase C/P1 nuclease"/>
    <property type="match status" value="1"/>
</dbReference>
<dbReference type="InterPro" id="IPR008947">
    <property type="entry name" value="PLipase_C/P1_nuclease_dom_sf"/>
</dbReference>
<dbReference type="STRING" id="1908236.BEN48_10625"/>